<dbReference type="GO" id="GO:0008270">
    <property type="term" value="F:zinc ion binding"/>
    <property type="evidence" value="ECO:0007669"/>
    <property type="project" value="InterPro"/>
</dbReference>
<feature type="non-terminal residue" evidence="4">
    <location>
        <position position="1"/>
    </location>
</feature>
<reference evidence="4 5" key="1">
    <citation type="journal article" date="2018" name="Sci. Rep.">
        <title>Comparative genomics provides insights into the lifestyle and reveals functional heterogeneity of dark septate endophytic fungi.</title>
        <authorList>
            <person name="Knapp D.G."/>
            <person name="Nemeth J.B."/>
            <person name="Barry K."/>
            <person name="Hainaut M."/>
            <person name="Henrissat B."/>
            <person name="Johnson J."/>
            <person name="Kuo A."/>
            <person name="Lim J.H.P."/>
            <person name="Lipzen A."/>
            <person name="Nolan M."/>
            <person name="Ohm R.A."/>
            <person name="Tamas L."/>
            <person name="Grigoriev I.V."/>
            <person name="Spatafora J.W."/>
            <person name="Nagy L.G."/>
            <person name="Kovacs G.M."/>
        </authorList>
    </citation>
    <scope>NUCLEOTIDE SEQUENCE [LARGE SCALE GENOMIC DNA]</scope>
    <source>
        <strain evidence="4 5">DSE2036</strain>
    </source>
</reference>
<dbReference type="InterPro" id="IPR036864">
    <property type="entry name" value="Zn2-C6_fun-type_DNA-bd_sf"/>
</dbReference>
<dbReference type="OrthoDB" id="416217at2759"/>
<evidence type="ECO:0000313" key="4">
    <source>
        <dbReference type="EMBL" id="PVH96948.1"/>
    </source>
</evidence>
<feature type="transmembrane region" description="Helical" evidence="2">
    <location>
        <begin position="338"/>
        <end position="358"/>
    </location>
</feature>
<feature type="non-terminal residue" evidence="4">
    <location>
        <position position="398"/>
    </location>
</feature>
<keyword evidence="2" id="KW-0812">Transmembrane</keyword>
<dbReference type="CDD" id="cd00067">
    <property type="entry name" value="GAL4"/>
    <property type="match status" value="1"/>
</dbReference>
<dbReference type="AlphaFoldDB" id="A0A2V1DFY4"/>
<gene>
    <name evidence="4" type="ORF">DM02DRAFT_496264</name>
</gene>
<dbReference type="InterPro" id="IPR053157">
    <property type="entry name" value="Sterol_Uptake_Regulator"/>
</dbReference>
<dbReference type="SMART" id="SM00066">
    <property type="entry name" value="GAL4"/>
    <property type="match status" value="1"/>
</dbReference>
<feature type="domain" description="Zn(2)-C6 fungal-type" evidence="3">
    <location>
        <begin position="28"/>
        <end position="58"/>
    </location>
</feature>
<dbReference type="Gene3D" id="4.10.240.10">
    <property type="entry name" value="Zn(2)-C6 fungal-type DNA-binding domain"/>
    <property type="match status" value="1"/>
</dbReference>
<evidence type="ECO:0000256" key="1">
    <source>
        <dbReference type="ARBA" id="ARBA00023242"/>
    </source>
</evidence>
<dbReference type="PANTHER" id="PTHR47784">
    <property type="entry name" value="STEROL UPTAKE CONTROL PROTEIN 2"/>
    <property type="match status" value="1"/>
</dbReference>
<keyword evidence="2" id="KW-1133">Transmembrane helix</keyword>
<organism evidence="4 5">
    <name type="scientific">Periconia macrospinosa</name>
    <dbReference type="NCBI Taxonomy" id="97972"/>
    <lineage>
        <taxon>Eukaryota</taxon>
        <taxon>Fungi</taxon>
        <taxon>Dikarya</taxon>
        <taxon>Ascomycota</taxon>
        <taxon>Pezizomycotina</taxon>
        <taxon>Dothideomycetes</taxon>
        <taxon>Pleosporomycetidae</taxon>
        <taxon>Pleosporales</taxon>
        <taxon>Massarineae</taxon>
        <taxon>Periconiaceae</taxon>
        <taxon>Periconia</taxon>
    </lineage>
</organism>
<dbReference type="SUPFAM" id="SSF57701">
    <property type="entry name" value="Zn2/Cys6 DNA-binding domain"/>
    <property type="match status" value="1"/>
</dbReference>
<protein>
    <recommendedName>
        <fullName evidence="3">Zn(2)-C6 fungal-type domain-containing protein</fullName>
    </recommendedName>
</protein>
<proteinExistence type="predicted"/>
<dbReference type="GO" id="GO:0001228">
    <property type="term" value="F:DNA-binding transcription activator activity, RNA polymerase II-specific"/>
    <property type="evidence" value="ECO:0007669"/>
    <property type="project" value="TreeGrafter"/>
</dbReference>
<dbReference type="Pfam" id="PF00172">
    <property type="entry name" value="Zn_clus"/>
    <property type="match status" value="1"/>
</dbReference>
<keyword evidence="1" id="KW-0539">Nucleus</keyword>
<keyword evidence="2" id="KW-0472">Membrane</keyword>
<dbReference type="EMBL" id="KZ805450">
    <property type="protein sequence ID" value="PVH96948.1"/>
    <property type="molecule type" value="Genomic_DNA"/>
</dbReference>
<name>A0A2V1DFY4_9PLEO</name>
<dbReference type="PROSITE" id="PS00463">
    <property type="entry name" value="ZN2_CY6_FUNGAL_1"/>
    <property type="match status" value="1"/>
</dbReference>
<dbReference type="PROSITE" id="PS50048">
    <property type="entry name" value="ZN2_CY6_FUNGAL_2"/>
    <property type="match status" value="1"/>
</dbReference>
<sequence>FQVMSLTDHNLRTREYKKRKDHRKTKFGCLTCRSKRVKCDESIPVCSRCRRNNRICTYEHAGTALYNQEELPPESNCLVSHLSNVTVIPFDVPSVPNGTPSIHLIKHAHTHWSTLFQMHHSENFISLFKSESLVRDAVLALAACHLRHAVPHVVQHRVAELFQQNLALQTYRKMLALPDSERTMSNIYAIALGATMLNMLTFTLAPDETVEAEKGNLHSSWVFSDDKNRLGWLIMQSVLPSLFAAMMPRIEQLLTFLSPMFFGNENFYLFTDRPNAFEKIPKTWVRMFEVKEEGPNLIVLAHLNELGPDPSQAFLCLQFLSKVNPDIQQLMYNRDEKALWLFGYWLGMLCQFKSVWWFRTRAMRDYKAIRLYLRRLDLPSRSGWQGECWAEMMDQFEK</sequence>
<dbReference type="STRING" id="97972.A0A2V1DFY4"/>
<evidence type="ECO:0000313" key="5">
    <source>
        <dbReference type="Proteomes" id="UP000244855"/>
    </source>
</evidence>
<dbReference type="InterPro" id="IPR001138">
    <property type="entry name" value="Zn2Cys6_DnaBD"/>
</dbReference>
<dbReference type="Proteomes" id="UP000244855">
    <property type="component" value="Unassembled WGS sequence"/>
</dbReference>
<keyword evidence="5" id="KW-1185">Reference proteome</keyword>
<evidence type="ECO:0000259" key="3">
    <source>
        <dbReference type="PROSITE" id="PS50048"/>
    </source>
</evidence>
<accession>A0A2V1DFY4</accession>
<dbReference type="PANTHER" id="PTHR47784:SF9">
    <property type="entry name" value="ZN(II)2CYS6 TRANSCRIPTION FACTOR (EUROFUNG)"/>
    <property type="match status" value="1"/>
</dbReference>
<evidence type="ECO:0000256" key="2">
    <source>
        <dbReference type="SAM" id="Phobius"/>
    </source>
</evidence>